<proteinExistence type="predicted"/>
<sequence length="280" mass="31951">MNNVLIIGGSNSGKTHFGGQLYGRLTSRQFEYKIAPDNRPDDLTIFTDVLNKLVEGKRAGHTESSANRSIELKTEDNNGNNVVFSFPDYAGEQVKMIVDNRRINSIWKDYIDNSSSWVLFVRLDDMKIREDIINRGSHDPEEIKKRNTEIPTMEISQSAYFVELLQTFLYMKGISTLNKVTSPNLTIVLSCWDMLKQDETSIPSDLLEERLPMLYNFIQNNWNKNSISILGLSSTEKSLTDEADNDFIDRTPIDFGYIVNENGKKEKDLTLSIGTFIGRK</sequence>
<protein>
    <recommendedName>
        <fullName evidence="1">Double-GTPase 1 domain-containing protein</fullName>
    </recommendedName>
</protein>
<dbReference type="InterPro" id="IPR027417">
    <property type="entry name" value="P-loop_NTPase"/>
</dbReference>
<organism evidence="2 3">
    <name type="scientific">SAR324 cluster bacterium</name>
    <dbReference type="NCBI Taxonomy" id="2024889"/>
    <lineage>
        <taxon>Bacteria</taxon>
        <taxon>Deltaproteobacteria</taxon>
        <taxon>SAR324 cluster</taxon>
    </lineage>
</organism>
<dbReference type="EMBL" id="NVSR01000091">
    <property type="protein sequence ID" value="PCI26490.1"/>
    <property type="molecule type" value="Genomic_DNA"/>
</dbReference>
<reference evidence="3" key="1">
    <citation type="submission" date="2017-08" db="EMBL/GenBank/DDBJ databases">
        <title>A dynamic microbial community with high functional redundancy inhabits the cold, oxic subseafloor aquifer.</title>
        <authorList>
            <person name="Tully B.J."/>
            <person name="Wheat C.G."/>
            <person name="Glazer B.T."/>
            <person name="Huber J.A."/>
        </authorList>
    </citation>
    <scope>NUCLEOTIDE SEQUENCE [LARGE SCALE GENOMIC DNA]</scope>
</reference>
<dbReference type="Gene3D" id="3.40.50.300">
    <property type="entry name" value="P-loop containing nucleotide triphosphate hydrolases"/>
    <property type="match status" value="1"/>
</dbReference>
<feature type="domain" description="Double-GTPase 1" evidence="1">
    <location>
        <begin position="5"/>
        <end position="273"/>
    </location>
</feature>
<gene>
    <name evidence="2" type="ORF">COB67_10000</name>
</gene>
<dbReference type="SUPFAM" id="SSF52540">
    <property type="entry name" value="P-loop containing nucleoside triphosphate hydrolases"/>
    <property type="match status" value="1"/>
</dbReference>
<dbReference type="AlphaFoldDB" id="A0A2A4SYM9"/>
<dbReference type="InterPro" id="IPR045530">
    <property type="entry name" value="DO-GTPase1"/>
</dbReference>
<dbReference type="Pfam" id="PF19975">
    <property type="entry name" value="DO-GTPase1"/>
    <property type="match status" value="1"/>
</dbReference>
<comment type="caution">
    <text evidence="2">The sequence shown here is derived from an EMBL/GenBank/DDBJ whole genome shotgun (WGS) entry which is preliminary data.</text>
</comment>
<dbReference type="Proteomes" id="UP000218113">
    <property type="component" value="Unassembled WGS sequence"/>
</dbReference>
<evidence type="ECO:0000313" key="3">
    <source>
        <dbReference type="Proteomes" id="UP000218113"/>
    </source>
</evidence>
<evidence type="ECO:0000313" key="2">
    <source>
        <dbReference type="EMBL" id="PCI26490.1"/>
    </source>
</evidence>
<accession>A0A2A4SYM9</accession>
<name>A0A2A4SYM9_9DELT</name>
<evidence type="ECO:0000259" key="1">
    <source>
        <dbReference type="Pfam" id="PF19975"/>
    </source>
</evidence>